<protein>
    <submittedName>
        <fullName evidence="2">Uncharacterized protein</fullName>
    </submittedName>
</protein>
<evidence type="ECO:0000313" key="2">
    <source>
        <dbReference type="EMBL" id="KAJ0198390.1"/>
    </source>
</evidence>
<dbReference type="InterPro" id="IPR036873">
    <property type="entry name" value="Rhodanese-like_dom_sf"/>
</dbReference>
<keyword evidence="3" id="KW-1185">Reference proteome</keyword>
<keyword evidence="1" id="KW-0808">Transferase</keyword>
<dbReference type="Proteomes" id="UP000235145">
    <property type="component" value="Unassembled WGS sequence"/>
</dbReference>
<organism evidence="2 3">
    <name type="scientific">Lactuca sativa</name>
    <name type="common">Garden lettuce</name>
    <dbReference type="NCBI Taxonomy" id="4236"/>
    <lineage>
        <taxon>Eukaryota</taxon>
        <taxon>Viridiplantae</taxon>
        <taxon>Streptophyta</taxon>
        <taxon>Embryophyta</taxon>
        <taxon>Tracheophyta</taxon>
        <taxon>Spermatophyta</taxon>
        <taxon>Magnoliopsida</taxon>
        <taxon>eudicotyledons</taxon>
        <taxon>Gunneridae</taxon>
        <taxon>Pentapetalae</taxon>
        <taxon>asterids</taxon>
        <taxon>campanulids</taxon>
        <taxon>Asterales</taxon>
        <taxon>Asteraceae</taxon>
        <taxon>Cichorioideae</taxon>
        <taxon>Cichorieae</taxon>
        <taxon>Lactucinae</taxon>
        <taxon>Lactuca</taxon>
    </lineage>
</organism>
<dbReference type="PANTHER" id="PTHR11364">
    <property type="entry name" value="THIOSULFATE SULFERTANSFERASE"/>
    <property type="match status" value="1"/>
</dbReference>
<proteinExistence type="predicted"/>
<dbReference type="PANTHER" id="PTHR11364:SF27">
    <property type="entry name" value="SULFURTRANSFERASE"/>
    <property type="match status" value="1"/>
</dbReference>
<dbReference type="GO" id="GO:0016783">
    <property type="term" value="F:sulfurtransferase activity"/>
    <property type="evidence" value="ECO:0007669"/>
    <property type="project" value="InterPro"/>
</dbReference>
<name>A0A9R1V530_LACSA</name>
<comment type="caution">
    <text evidence="2">The sequence shown here is derived from an EMBL/GenBank/DDBJ whole genome shotgun (WGS) entry which is preliminary data.</text>
</comment>
<evidence type="ECO:0000313" key="3">
    <source>
        <dbReference type="Proteomes" id="UP000235145"/>
    </source>
</evidence>
<dbReference type="AlphaFoldDB" id="A0A9R1V530"/>
<dbReference type="Gene3D" id="3.40.250.10">
    <property type="entry name" value="Rhodanese-like domain"/>
    <property type="match status" value="1"/>
</dbReference>
<reference evidence="2 3" key="1">
    <citation type="journal article" date="2017" name="Nat. Commun.">
        <title>Genome assembly with in vitro proximity ligation data and whole-genome triplication in lettuce.</title>
        <authorList>
            <person name="Reyes-Chin-Wo S."/>
            <person name="Wang Z."/>
            <person name="Yang X."/>
            <person name="Kozik A."/>
            <person name="Arikit S."/>
            <person name="Song C."/>
            <person name="Xia L."/>
            <person name="Froenicke L."/>
            <person name="Lavelle D.O."/>
            <person name="Truco M.J."/>
            <person name="Xia R."/>
            <person name="Zhu S."/>
            <person name="Xu C."/>
            <person name="Xu H."/>
            <person name="Xu X."/>
            <person name="Cox K."/>
            <person name="Korf I."/>
            <person name="Meyers B.C."/>
            <person name="Michelmore R.W."/>
        </authorList>
    </citation>
    <scope>NUCLEOTIDE SEQUENCE [LARGE SCALE GENOMIC DNA]</scope>
    <source>
        <strain evidence="3">cv. Salinas</strain>
        <tissue evidence="2">Seedlings</tissue>
    </source>
</reference>
<sequence>MVTLLERRLFLFLAYIIGFFLCFENKNLFPDLHFVTYFGIKNGDWNFEMSYILPSRKLQVLCIIDSSYHIFDDIKISRSPRLIDKREYDQKQEICVLYKERITDFHLELEQDVILSLFKLFKAVSSRFHSRGTPHILLTSFMPIFVLDASWYMPDEQRNPLQEYQLPHMFPSEEAFVAAVSALGIENKDGVVVYDGKGIFSAARKPERRLLISVHAEGALKVLSIFDSSYHIFNDIKISCSPRLT</sequence>
<accession>A0A9R1V530</accession>
<gene>
    <name evidence="2" type="ORF">LSAT_V11C700384710</name>
</gene>
<dbReference type="SUPFAM" id="SSF52821">
    <property type="entry name" value="Rhodanese/Cell cycle control phosphatase"/>
    <property type="match status" value="1"/>
</dbReference>
<dbReference type="EMBL" id="NBSK02000007">
    <property type="protein sequence ID" value="KAJ0198390.1"/>
    <property type="molecule type" value="Genomic_DNA"/>
</dbReference>
<evidence type="ECO:0000256" key="1">
    <source>
        <dbReference type="ARBA" id="ARBA00022679"/>
    </source>
</evidence>
<dbReference type="InterPro" id="IPR045078">
    <property type="entry name" value="TST/MPST-like"/>
</dbReference>